<feature type="region of interest" description="Disordered" evidence="1">
    <location>
        <begin position="19"/>
        <end position="38"/>
    </location>
</feature>
<evidence type="ECO:0000313" key="2">
    <source>
        <dbReference type="EMBL" id="KAF2789080.1"/>
    </source>
</evidence>
<sequence length="112" mass="12609">MRRFGCLAATASQTHVSTSTYLGSRSRPYSSPPRASTRPATEAILYWQYTGLQGMHTKILQANFAFRTTQKRSKLELILCSGRPLARTRMDILVSSVHLTHASYYLWCPSPV</sequence>
<accession>A0A6A6WXX2</accession>
<feature type="compositionally biased region" description="Low complexity" evidence="1">
    <location>
        <begin position="24"/>
        <end position="38"/>
    </location>
</feature>
<evidence type="ECO:0000313" key="3">
    <source>
        <dbReference type="Proteomes" id="UP000799757"/>
    </source>
</evidence>
<organism evidence="2 3">
    <name type="scientific">Melanomma pulvis-pyrius CBS 109.77</name>
    <dbReference type="NCBI Taxonomy" id="1314802"/>
    <lineage>
        <taxon>Eukaryota</taxon>
        <taxon>Fungi</taxon>
        <taxon>Dikarya</taxon>
        <taxon>Ascomycota</taxon>
        <taxon>Pezizomycotina</taxon>
        <taxon>Dothideomycetes</taxon>
        <taxon>Pleosporomycetidae</taxon>
        <taxon>Pleosporales</taxon>
        <taxon>Melanommataceae</taxon>
        <taxon>Melanomma</taxon>
    </lineage>
</organism>
<gene>
    <name evidence="2" type="ORF">K505DRAFT_98866</name>
</gene>
<evidence type="ECO:0000256" key="1">
    <source>
        <dbReference type="SAM" id="MobiDB-lite"/>
    </source>
</evidence>
<protein>
    <submittedName>
        <fullName evidence="2">Uncharacterized protein</fullName>
    </submittedName>
</protein>
<reference evidence="2" key="1">
    <citation type="journal article" date="2020" name="Stud. Mycol.">
        <title>101 Dothideomycetes genomes: a test case for predicting lifestyles and emergence of pathogens.</title>
        <authorList>
            <person name="Haridas S."/>
            <person name="Albert R."/>
            <person name="Binder M."/>
            <person name="Bloem J."/>
            <person name="Labutti K."/>
            <person name="Salamov A."/>
            <person name="Andreopoulos B."/>
            <person name="Baker S."/>
            <person name="Barry K."/>
            <person name="Bills G."/>
            <person name="Bluhm B."/>
            <person name="Cannon C."/>
            <person name="Castanera R."/>
            <person name="Culley D."/>
            <person name="Daum C."/>
            <person name="Ezra D."/>
            <person name="Gonzalez J."/>
            <person name="Henrissat B."/>
            <person name="Kuo A."/>
            <person name="Liang C."/>
            <person name="Lipzen A."/>
            <person name="Lutzoni F."/>
            <person name="Magnuson J."/>
            <person name="Mondo S."/>
            <person name="Nolan M."/>
            <person name="Ohm R."/>
            <person name="Pangilinan J."/>
            <person name="Park H.-J."/>
            <person name="Ramirez L."/>
            <person name="Alfaro M."/>
            <person name="Sun H."/>
            <person name="Tritt A."/>
            <person name="Yoshinaga Y."/>
            <person name="Zwiers L.-H."/>
            <person name="Turgeon B."/>
            <person name="Goodwin S."/>
            <person name="Spatafora J."/>
            <person name="Crous P."/>
            <person name="Grigoriev I."/>
        </authorList>
    </citation>
    <scope>NUCLEOTIDE SEQUENCE</scope>
    <source>
        <strain evidence="2">CBS 109.77</strain>
    </source>
</reference>
<proteinExistence type="predicted"/>
<dbReference type="AlphaFoldDB" id="A0A6A6WXX2"/>
<name>A0A6A6WXX2_9PLEO</name>
<dbReference type="EMBL" id="MU002164">
    <property type="protein sequence ID" value="KAF2789080.1"/>
    <property type="molecule type" value="Genomic_DNA"/>
</dbReference>
<dbReference type="Proteomes" id="UP000799757">
    <property type="component" value="Unassembled WGS sequence"/>
</dbReference>
<keyword evidence="3" id="KW-1185">Reference proteome</keyword>